<feature type="region of interest" description="Disordered" evidence="1">
    <location>
        <begin position="59"/>
        <end position="87"/>
    </location>
</feature>
<keyword evidence="3" id="KW-1185">Reference proteome</keyword>
<evidence type="ECO:0000313" key="2">
    <source>
        <dbReference type="EMBL" id="KAK3324274.1"/>
    </source>
</evidence>
<organism evidence="2 3">
    <name type="scientific">Cercophora scortea</name>
    <dbReference type="NCBI Taxonomy" id="314031"/>
    <lineage>
        <taxon>Eukaryota</taxon>
        <taxon>Fungi</taxon>
        <taxon>Dikarya</taxon>
        <taxon>Ascomycota</taxon>
        <taxon>Pezizomycotina</taxon>
        <taxon>Sordariomycetes</taxon>
        <taxon>Sordariomycetidae</taxon>
        <taxon>Sordariales</taxon>
        <taxon>Lasiosphaeriaceae</taxon>
        <taxon>Cercophora</taxon>
    </lineage>
</organism>
<name>A0AAE0MAT9_9PEZI</name>
<feature type="compositionally biased region" description="Low complexity" evidence="1">
    <location>
        <begin position="60"/>
        <end position="87"/>
    </location>
</feature>
<accession>A0AAE0MAT9</accession>
<dbReference type="AlphaFoldDB" id="A0AAE0MAT9"/>
<proteinExistence type="predicted"/>
<protein>
    <submittedName>
        <fullName evidence="2">Uncharacterized protein</fullName>
    </submittedName>
</protein>
<dbReference type="Proteomes" id="UP001286456">
    <property type="component" value="Unassembled WGS sequence"/>
</dbReference>
<sequence length="87" mass="9968">MAPAAQNYCWKVCLQFKCGCTEYTNTAHTCSNQKQKCSEWMTYKKTDKECDVHRIAGLHESSSSSGSSSQEEVQGQEQQQQQTYTMW</sequence>
<reference evidence="2" key="2">
    <citation type="submission" date="2023-06" db="EMBL/GenBank/DDBJ databases">
        <authorList>
            <consortium name="Lawrence Berkeley National Laboratory"/>
            <person name="Haridas S."/>
            <person name="Hensen N."/>
            <person name="Bonometti L."/>
            <person name="Westerberg I."/>
            <person name="Brannstrom I.O."/>
            <person name="Guillou S."/>
            <person name="Cros-Aarteil S."/>
            <person name="Calhoun S."/>
            <person name="Kuo A."/>
            <person name="Mondo S."/>
            <person name="Pangilinan J."/>
            <person name="Riley R."/>
            <person name="Labutti K."/>
            <person name="Andreopoulos B."/>
            <person name="Lipzen A."/>
            <person name="Chen C."/>
            <person name="Yanf M."/>
            <person name="Daum C."/>
            <person name="Ng V."/>
            <person name="Clum A."/>
            <person name="Steindorff A."/>
            <person name="Ohm R."/>
            <person name="Martin F."/>
            <person name="Silar P."/>
            <person name="Natvig D."/>
            <person name="Lalanne C."/>
            <person name="Gautier V."/>
            <person name="Ament-Velasquez S.L."/>
            <person name="Kruys A."/>
            <person name="Hutchinson M.I."/>
            <person name="Powell A.J."/>
            <person name="Barry K."/>
            <person name="Miller A.N."/>
            <person name="Grigoriev I.V."/>
            <person name="Debuchy R."/>
            <person name="Gladieux P."/>
            <person name="Thoren M.H."/>
            <person name="Johannesson H."/>
        </authorList>
    </citation>
    <scope>NUCLEOTIDE SEQUENCE</scope>
    <source>
        <strain evidence="2">SMH4131-1</strain>
    </source>
</reference>
<evidence type="ECO:0000256" key="1">
    <source>
        <dbReference type="SAM" id="MobiDB-lite"/>
    </source>
</evidence>
<evidence type="ECO:0000313" key="3">
    <source>
        <dbReference type="Proteomes" id="UP001286456"/>
    </source>
</evidence>
<reference evidence="2" key="1">
    <citation type="journal article" date="2023" name="Mol. Phylogenet. Evol.">
        <title>Genome-scale phylogeny and comparative genomics of the fungal order Sordariales.</title>
        <authorList>
            <person name="Hensen N."/>
            <person name="Bonometti L."/>
            <person name="Westerberg I."/>
            <person name="Brannstrom I.O."/>
            <person name="Guillou S."/>
            <person name="Cros-Aarteil S."/>
            <person name="Calhoun S."/>
            <person name="Haridas S."/>
            <person name="Kuo A."/>
            <person name="Mondo S."/>
            <person name="Pangilinan J."/>
            <person name="Riley R."/>
            <person name="LaButti K."/>
            <person name="Andreopoulos B."/>
            <person name="Lipzen A."/>
            <person name="Chen C."/>
            <person name="Yan M."/>
            <person name="Daum C."/>
            <person name="Ng V."/>
            <person name="Clum A."/>
            <person name="Steindorff A."/>
            <person name="Ohm R.A."/>
            <person name="Martin F."/>
            <person name="Silar P."/>
            <person name="Natvig D.O."/>
            <person name="Lalanne C."/>
            <person name="Gautier V."/>
            <person name="Ament-Velasquez S.L."/>
            <person name="Kruys A."/>
            <person name="Hutchinson M.I."/>
            <person name="Powell A.J."/>
            <person name="Barry K."/>
            <person name="Miller A.N."/>
            <person name="Grigoriev I.V."/>
            <person name="Debuchy R."/>
            <person name="Gladieux P."/>
            <person name="Hiltunen Thoren M."/>
            <person name="Johannesson H."/>
        </authorList>
    </citation>
    <scope>NUCLEOTIDE SEQUENCE</scope>
    <source>
        <strain evidence="2">SMH4131-1</strain>
    </source>
</reference>
<gene>
    <name evidence="2" type="ORF">B0T19DRAFT_227158</name>
</gene>
<dbReference type="EMBL" id="JAUEPO010000004">
    <property type="protein sequence ID" value="KAK3324274.1"/>
    <property type="molecule type" value="Genomic_DNA"/>
</dbReference>
<comment type="caution">
    <text evidence="2">The sequence shown here is derived from an EMBL/GenBank/DDBJ whole genome shotgun (WGS) entry which is preliminary data.</text>
</comment>